<comment type="caution">
    <text evidence="1">The sequence shown here is derived from an EMBL/GenBank/DDBJ whole genome shotgun (WGS) entry which is preliminary data.</text>
</comment>
<accession>A0ACC3ZEK3</accession>
<organism evidence="1 2">
    <name type="scientific">Colletotrichum truncatum</name>
    <name type="common">Anthracnose fungus</name>
    <name type="synonym">Colletotrichum capsici</name>
    <dbReference type="NCBI Taxonomy" id="5467"/>
    <lineage>
        <taxon>Eukaryota</taxon>
        <taxon>Fungi</taxon>
        <taxon>Dikarya</taxon>
        <taxon>Ascomycota</taxon>
        <taxon>Pezizomycotina</taxon>
        <taxon>Sordariomycetes</taxon>
        <taxon>Hypocreomycetidae</taxon>
        <taxon>Glomerellales</taxon>
        <taxon>Glomerellaceae</taxon>
        <taxon>Colletotrichum</taxon>
        <taxon>Colletotrichum truncatum species complex</taxon>
    </lineage>
</organism>
<dbReference type="Proteomes" id="UP000805649">
    <property type="component" value="Unassembled WGS sequence"/>
</dbReference>
<evidence type="ECO:0000313" key="1">
    <source>
        <dbReference type="EMBL" id="KAL0942569.1"/>
    </source>
</evidence>
<name>A0ACC3ZEK3_COLTU</name>
<dbReference type="EMBL" id="VUJX02000001">
    <property type="protein sequence ID" value="KAL0942569.1"/>
    <property type="molecule type" value="Genomic_DNA"/>
</dbReference>
<reference evidence="1 2" key="1">
    <citation type="journal article" date="2020" name="Phytopathology">
        <title>Genome Sequence Resources of Colletotrichum truncatum, C. plurivorum, C. musicola, and C. sojae: Four Species Pathogenic to Soybean (Glycine max).</title>
        <authorList>
            <person name="Rogerio F."/>
            <person name="Boufleur T.R."/>
            <person name="Ciampi-Guillardi M."/>
            <person name="Sukno S.A."/>
            <person name="Thon M.R."/>
            <person name="Massola Junior N.S."/>
            <person name="Baroncelli R."/>
        </authorList>
    </citation>
    <scope>NUCLEOTIDE SEQUENCE [LARGE SCALE GENOMIC DNA]</scope>
    <source>
        <strain evidence="1 2">CMES1059</strain>
    </source>
</reference>
<keyword evidence="2" id="KW-1185">Reference proteome</keyword>
<evidence type="ECO:0000313" key="2">
    <source>
        <dbReference type="Proteomes" id="UP000805649"/>
    </source>
</evidence>
<protein>
    <submittedName>
        <fullName evidence="1">DUF985 domain protein</fullName>
    </submittedName>
</protein>
<gene>
    <name evidence="1" type="ORF">CTRU02_200455</name>
</gene>
<proteinExistence type="predicted"/>
<sequence length="214" mass="23455">MGSIATPDEHITPSSLPPPQDPQSVQETITALSLLQHFEGGYFAETDRAVTSIPSPFPSTPANPKTLAMIGGHDRPGFDPGRRDISSSIFYYLAPSSPVGHFHRNRCRITHSLHSGRGRYVLIHEDGSVESFVVGKNVAAGERLQWVVEGGDYKASFLLPDKDESKEASDGLLITEVAVPGFEFCDHDFLTKERLSEVVGGEKAKRLEWLVLKV</sequence>